<keyword evidence="3 6" id="KW-1133">Transmembrane helix</keyword>
<gene>
    <name evidence="8" type="ORF">JW613_26205</name>
</gene>
<comment type="subcellular location">
    <subcellularLocation>
        <location evidence="1">Endomembrane system</location>
        <topology evidence="1">Multi-pass membrane protein</topology>
    </subcellularLocation>
</comment>
<protein>
    <submittedName>
        <fullName evidence="8">DUF202 domain-containing protein</fullName>
    </submittedName>
</protein>
<name>A0ABS3Y283_9ACTN</name>
<feature type="transmembrane region" description="Helical" evidence="6">
    <location>
        <begin position="95"/>
        <end position="112"/>
    </location>
</feature>
<evidence type="ECO:0000313" key="8">
    <source>
        <dbReference type="EMBL" id="MBO8201764.1"/>
    </source>
</evidence>
<comment type="caution">
    <text evidence="8">The sequence shown here is derived from an EMBL/GenBank/DDBJ whole genome shotgun (WGS) entry which is preliminary data.</text>
</comment>
<feature type="transmembrane region" description="Helical" evidence="6">
    <location>
        <begin position="55"/>
        <end position="74"/>
    </location>
</feature>
<keyword evidence="4 6" id="KW-0472">Membrane</keyword>
<feature type="region of interest" description="Disordered" evidence="5">
    <location>
        <begin position="1"/>
        <end position="23"/>
    </location>
</feature>
<feature type="domain" description="DUF202" evidence="7">
    <location>
        <begin position="18"/>
        <end position="78"/>
    </location>
</feature>
<dbReference type="Proteomes" id="UP000721954">
    <property type="component" value="Unassembled WGS sequence"/>
</dbReference>
<dbReference type="RefSeq" id="WP_099879163.1">
    <property type="nucleotide sequence ID" value="NZ_JAFFZM010000017.1"/>
</dbReference>
<organism evidence="8 9">
    <name type="scientific">Streptomyces smyrnaeus</name>
    <dbReference type="NCBI Taxonomy" id="1387713"/>
    <lineage>
        <taxon>Bacteria</taxon>
        <taxon>Bacillati</taxon>
        <taxon>Actinomycetota</taxon>
        <taxon>Actinomycetes</taxon>
        <taxon>Kitasatosporales</taxon>
        <taxon>Streptomycetaceae</taxon>
        <taxon>Streptomyces</taxon>
    </lineage>
</organism>
<dbReference type="InterPro" id="IPR003807">
    <property type="entry name" value="DUF202"/>
</dbReference>
<keyword evidence="9" id="KW-1185">Reference proteome</keyword>
<dbReference type="EMBL" id="JAFFZM010000017">
    <property type="protein sequence ID" value="MBO8201764.1"/>
    <property type="molecule type" value="Genomic_DNA"/>
</dbReference>
<evidence type="ECO:0000259" key="7">
    <source>
        <dbReference type="Pfam" id="PF02656"/>
    </source>
</evidence>
<dbReference type="Pfam" id="PF02656">
    <property type="entry name" value="DUF202"/>
    <property type="match status" value="1"/>
</dbReference>
<proteinExistence type="predicted"/>
<evidence type="ECO:0000256" key="3">
    <source>
        <dbReference type="ARBA" id="ARBA00022989"/>
    </source>
</evidence>
<dbReference type="GeneID" id="96262118"/>
<evidence type="ECO:0000256" key="2">
    <source>
        <dbReference type="ARBA" id="ARBA00022692"/>
    </source>
</evidence>
<sequence length="113" mass="11488">MTGGPTPGAPSAAEPPRDPGAQPERTWLAWRRTTLTCAVSVALTARVALEDPSSIAVVAACLGALAWVALLLTAHRRIGGLARSRPGTMGAAETMGTLVCVLVLVGVGGMMLL</sequence>
<evidence type="ECO:0000256" key="1">
    <source>
        <dbReference type="ARBA" id="ARBA00004127"/>
    </source>
</evidence>
<evidence type="ECO:0000256" key="6">
    <source>
        <dbReference type="SAM" id="Phobius"/>
    </source>
</evidence>
<keyword evidence="2 6" id="KW-0812">Transmembrane</keyword>
<evidence type="ECO:0000313" key="9">
    <source>
        <dbReference type="Proteomes" id="UP000721954"/>
    </source>
</evidence>
<evidence type="ECO:0000256" key="4">
    <source>
        <dbReference type="ARBA" id="ARBA00023136"/>
    </source>
</evidence>
<reference evidence="8 9" key="1">
    <citation type="submission" date="2021-02" db="EMBL/GenBank/DDBJ databases">
        <title>Streptomyces spirodelae sp. nov., isolated from duckweed.</title>
        <authorList>
            <person name="Saimee Y."/>
            <person name="Duangmal K."/>
        </authorList>
    </citation>
    <scope>NUCLEOTIDE SEQUENCE [LARGE SCALE GENOMIC DNA]</scope>
    <source>
        <strain evidence="8 9">DSM 42105</strain>
    </source>
</reference>
<evidence type="ECO:0000256" key="5">
    <source>
        <dbReference type="SAM" id="MobiDB-lite"/>
    </source>
</evidence>
<accession>A0ABS3Y283</accession>